<gene>
    <name evidence="6" type="ORF">DAETH_23530</name>
</gene>
<keyword evidence="4" id="KW-0804">Transcription</keyword>
<evidence type="ECO:0000256" key="4">
    <source>
        <dbReference type="ARBA" id="ARBA00023163"/>
    </source>
</evidence>
<organism evidence="6 7">
    <name type="scientific">Deinococcus aetherius</name>
    <dbReference type="NCBI Taxonomy" id="200252"/>
    <lineage>
        <taxon>Bacteria</taxon>
        <taxon>Thermotogati</taxon>
        <taxon>Deinococcota</taxon>
        <taxon>Deinococci</taxon>
        <taxon>Deinococcales</taxon>
        <taxon>Deinococcaceae</taxon>
        <taxon>Deinococcus</taxon>
    </lineage>
</organism>
<dbReference type="PANTHER" id="PTHR30146">
    <property type="entry name" value="LACI-RELATED TRANSCRIPTIONAL REPRESSOR"/>
    <property type="match status" value="1"/>
</dbReference>
<accession>A0ABN6RI98</accession>
<dbReference type="SUPFAM" id="SSF47413">
    <property type="entry name" value="lambda repressor-like DNA-binding domains"/>
    <property type="match status" value="1"/>
</dbReference>
<dbReference type="Pfam" id="PF13377">
    <property type="entry name" value="Peripla_BP_3"/>
    <property type="match status" value="1"/>
</dbReference>
<evidence type="ECO:0000313" key="7">
    <source>
        <dbReference type="Proteomes" id="UP001064971"/>
    </source>
</evidence>
<dbReference type="SUPFAM" id="SSF53822">
    <property type="entry name" value="Periplasmic binding protein-like I"/>
    <property type="match status" value="1"/>
</dbReference>
<dbReference type="Gene3D" id="3.40.50.2300">
    <property type="match status" value="2"/>
</dbReference>
<evidence type="ECO:0000256" key="2">
    <source>
        <dbReference type="ARBA" id="ARBA00023015"/>
    </source>
</evidence>
<keyword evidence="7" id="KW-1185">Reference proteome</keyword>
<dbReference type="InterPro" id="IPR046335">
    <property type="entry name" value="LacI/GalR-like_sensor"/>
</dbReference>
<dbReference type="SMART" id="SM00354">
    <property type="entry name" value="HTH_LACI"/>
    <property type="match status" value="1"/>
</dbReference>
<dbReference type="InterPro" id="IPR010982">
    <property type="entry name" value="Lambda_DNA-bd_dom_sf"/>
</dbReference>
<evidence type="ECO:0000313" key="6">
    <source>
        <dbReference type="EMBL" id="BDP42384.1"/>
    </source>
</evidence>
<keyword evidence="2" id="KW-0805">Transcription regulation</keyword>
<dbReference type="EMBL" id="AP026560">
    <property type="protein sequence ID" value="BDP42384.1"/>
    <property type="molecule type" value="Genomic_DNA"/>
</dbReference>
<dbReference type="Pfam" id="PF00356">
    <property type="entry name" value="LacI"/>
    <property type="match status" value="1"/>
</dbReference>
<feature type="domain" description="HTH lacI-type" evidence="5">
    <location>
        <begin position="2"/>
        <end position="56"/>
    </location>
</feature>
<protein>
    <submittedName>
        <fullName evidence="6">LacI family transcriptional regulator</fullName>
    </submittedName>
</protein>
<reference evidence="6" key="1">
    <citation type="submission" date="2022-07" db="EMBL/GenBank/DDBJ databases">
        <title>Complete Genome Sequence of the Radioresistant Bacterium Deinococcus aetherius ST0316, Isolated from the Air Dust collected in Lower Stratosphere above Japan.</title>
        <authorList>
            <person name="Satoh K."/>
            <person name="Hagiwara K."/>
            <person name="Katsumata K."/>
            <person name="Kubo A."/>
            <person name="Yokobori S."/>
            <person name="Yamagishi A."/>
            <person name="Oono Y."/>
            <person name="Narumi I."/>
        </authorList>
    </citation>
    <scope>NUCLEOTIDE SEQUENCE</scope>
    <source>
        <strain evidence="6">ST0316</strain>
    </source>
</reference>
<evidence type="ECO:0000256" key="3">
    <source>
        <dbReference type="ARBA" id="ARBA00023125"/>
    </source>
</evidence>
<dbReference type="CDD" id="cd01392">
    <property type="entry name" value="HTH_LacI"/>
    <property type="match status" value="1"/>
</dbReference>
<dbReference type="PROSITE" id="PS00356">
    <property type="entry name" value="HTH_LACI_1"/>
    <property type="match status" value="1"/>
</dbReference>
<proteinExistence type="predicted"/>
<evidence type="ECO:0000256" key="1">
    <source>
        <dbReference type="ARBA" id="ARBA00022491"/>
    </source>
</evidence>
<dbReference type="Proteomes" id="UP001064971">
    <property type="component" value="Chromosome"/>
</dbReference>
<sequence length="341" mass="36599">MVGLEDVAKLAQVSAATASRALSRPELVAETTRERVQEAARTLGYRPNVLARSLRQRGSRTLGLVVTDILNPFHATLAKAVQDVAEAQDYTVLMFNTDEESAKERRAFEILRGHLPRGLIVVPTPATHTNLDLLPGLPVIELDRASGRPGAHTVLVDNEVGAYRAVSYLAGLGHRYIGMIVGRQDISTAVERHEGYRRALQDAGLPYRPELVRPGNHREGDGRAAAHALLALAPGERPTALFVGNNEMTVGAVLAARDLGLRLPGDLSLVGFDDSRWAQTILPALTVVAQPAYELGALACRTLLSLLDGRVVPTSTRLNTTFIERDSAAPSASHAQKVGSA</sequence>
<dbReference type="RefSeq" id="WP_264775081.1">
    <property type="nucleotide sequence ID" value="NZ_AP026560.1"/>
</dbReference>
<dbReference type="PROSITE" id="PS50932">
    <property type="entry name" value="HTH_LACI_2"/>
    <property type="match status" value="1"/>
</dbReference>
<dbReference type="Gene3D" id="1.10.260.40">
    <property type="entry name" value="lambda repressor-like DNA-binding domains"/>
    <property type="match status" value="1"/>
</dbReference>
<keyword evidence="1" id="KW-0678">Repressor</keyword>
<dbReference type="PANTHER" id="PTHR30146:SF148">
    <property type="entry name" value="HTH-TYPE TRANSCRIPTIONAL REPRESSOR PURR-RELATED"/>
    <property type="match status" value="1"/>
</dbReference>
<dbReference type="InterPro" id="IPR028082">
    <property type="entry name" value="Peripla_BP_I"/>
</dbReference>
<keyword evidence="3" id="KW-0238">DNA-binding</keyword>
<name>A0ABN6RI98_9DEIO</name>
<evidence type="ECO:0000259" key="5">
    <source>
        <dbReference type="PROSITE" id="PS50932"/>
    </source>
</evidence>
<dbReference type="InterPro" id="IPR000843">
    <property type="entry name" value="HTH_LacI"/>
</dbReference>